<feature type="domain" description="EF-hand" evidence="4">
    <location>
        <begin position="114"/>
        <end position="149"/>
    </location>
</feature>
<dbReference type="OrthoDB" id="26525at2759"/>
<evidence type="ECO:0000256" key="2">
    <source>
        <dbReference type="ARBA" id="ARBA00022737"/>
    </source>
</evidence>
<evidence type="ECO:0000313" key="5">
    <source>
        <dbReference type="EMBL" id="PKA65155.1"/>
    </source>
</evidence>
<name>A0A2I0BBH8_9ASPA</name>
<dbReference type="AlphaFoldDB" id="A0A2I0BBH8"/>
<dbReference type="Pfam" id="PF13499">
    <property type="entry name" value="EF-hand_7"/>
    <property type="match status" value="2"/>
</dbReference>
<evidence type="ECO:0000256" key="3">
    <source>
        <dbReference type="ARBA" id="ARBA00022837"/>
    </source>
</evidence>
<dbReference type="STRING" id="1088818.A0A2I0BBH8"/>
<keyword evidence="1" id="KW-0479">Metal-binding</keyword>
<evidence type="ECO:0000256" key="1">
    <source>
        <dbReference type="ARBA" id="ARBA00022723"/>
    </source>
</evidence>
<dbReference type="EMBL" id="KZ451896">
    <property type="protein sequence ID" value="PKA65155.1"/>
    <property type="molecule type" value="Genomic_DNA"/>
</dbReference>
<dbReference type="InterPro" id="IPR018247">
    <property type="entry name" value="EF_Hand_1_Ca_BS"/>
</dbReference>
<evidence type="ECO:0000259" key="4">
    <source>
        <dbReference type="PROSITE" id="PS50222"/>
    </source>
</evidence>
<dbReference type="Gene3D" id="1.10.238.10">
    <property type="entry name" value="EF-hand"/>
    <property type="match status" value="2"/>
</dbReference>
<dbReference type="PANTHER" id="PTHR10891">
    <property type="entry name" value="EF-HAND CALCIUM-BINDING DOMAIN CONTAINING PROTEIN"/>
    <property type="match status" value="1"/>
</dbReference>
<accession>A0A2I0BBH8</accession>
<keyword evidence="3" id="KW-0106">Calcium</keyword>
<dbReference type="Proteomes" id="UP000236161">
    <property type="component" value="Unassembled WGS sequence"/>
</dbReference>
<feature type="domain" description="EF-hand" evidence="4">
    <location>
        <begin position="155"/>
        <end position="190"/>
    </location>
</feature>
<dbReference type="InterPro" id="IPR039647">
    <property type="entry name" value="EF_hand_pair_protein_CML-like"/>
</dbReference>
<keyword evidence="2" id="KW-0677">Repeat</keyword>
<dbReference type="PROSITE" id="PS50222">
    <property type="entry name" value="EF_HAND_2"/>
    <property type="match status" value="4"/>
</dbReference>
<dbReference type="FunFam" id="1.10.238.10:FF:000001">
    <property type="entry name" value="Calmodulin 1"/>
    <property type="match status" value="1"/>
</dbReference>
<gene>
    <name evidence="5" type="primary">CML18</name>
    <name evidence="5" type="ORF">AXF42_Ash013276</name>
</gene>
<dbReference type="GO" id="GO:0005509">
    <property type="term" value="F:calcium ion binding"/>
    <property type="evidence" value="ECO:0007669"/>
    <property type="project" value="InterPro"/>
</dbReference>
<dbReference type="CDD" id="cd00051">
    <property type="entry name" value="EFh"/>
    <property type="match status" value="2"/>
</dbReference>
<evidence type="ECO:0000313" key="6">
    <source>
        <dbReference type="Proteomes" id="UP000236161"/>
    </source>
</evidence>
<dbReference type="PROSITE" id="PS00018">
    <property type="entry name" value="EF_HAND_1"/>
    <property type="match status" value="4"/>
</dbReference>
<protein>
    <submittedName>
        <fullName evidence="5">Putative calcium-binding protein CML18</fullName>
    </submittedName>
</protein>
<dbReference type="InterPro" id="IPR002048">
    <property type="entry name" value="EF_hand_dom"/>
</dbReference>
<reference evidence="5 6" key="1">
    <citation type="journal article" date="2017" name="Nature">
        <title>The Apostasia genome and the evolution of orchids.</title>
        <authorList>
            <person name="Zhang G.Q."/>
            <person name="Liu K.W."/>
            <person name="Li Z."/>
            <person name="Lohaus R."/>
            <person name="Hsiao Y.Y."/>
            <person name="Niu S.C."/>
            <person name="Wang J.Y."/>
            <person name="Lin Y.C."/>
            <person name="Xu Q."/>
            <person name="Chen L.J."/>
            <person name="Yoshida K."/>
            <person name="Fujiwara S."/>
            <person name="Wang Z.W."/>
            <person name="Zhang Y.Q."/>
            <person name="Mitsuda N."/>
            <person name="Wang M."/>
            <person name="Liu G.H."/>
            <person name="Pecoraro L."/>
            <person name="Huang H.X."/>
            <person name="Xiao X.J."/>
            <person name="Lin M."/>
            <person name="Wu X.Y."/>
            <person name="Wu W.L."/>
            <person name="Chen Y.Y."/>
            <person name="Chang S.B."/>
            <person name="Sakamoto S."/>
            <person name="Ohme-Takagi M."/>
            <person name="Yagi M."/>
            <person name="Zeng S.J."/>
            <person name="Shen C.Y."/>
            <person name="Yeh C.M."/>
            <person name="Luo Y.B."/>
            <person name="Tsai W.C."/>
            <person name="Van de Peer Y."/>
            <person name="Liu Z.J."/>
        </authorList>
    </citation>
    <scope>NUCLEOTIDE SEQUENCE [LARGE SCALE GENOMIC DNA]</scope>
    <source>
        <strain evidence="6">cv. Shenzhen</strain>
        <tissue evidence="5">Stem</tissue>
    </source>
</reference>
<feature type="domain" description="EF-hand" evidence="4">
    <location>
        <begin position="191"/>
        <end position="226"/>
    </location>
</feature>
<dbReference type="SMART" id="SM00054">
    <property type="entry name" value="EFh"/>
    <property type="match status" value="4"/>
</dbReference>
<sequence>MRAVMVLQRLHLLYTRHSSNYSGRLAFQSSIRVVSLPSHSHTSHRCESSFSATRELKSFWHRNLARNQVMEAAPAGIEKMEEVEKVFNRYDANGDGKISASELQTVVRAIGSDVSDEESQAMIQEMDSNCDGLVDLKEFADFHRAGGRTGAATARGEADLRDAFRMYDLDGDGLISVKELHQVLNRLGERCSAPDCSRMIFSVDSDGDGCVNFEEFKKMMGAGTAGRRENFGK</sequence>
<proteinExistence type="predicted"/>
<dbReference type="InterPro" id="IPR011992">
    <property type="entry name" value="EF-hand-dom_pair"/>
</dbReference>
<keyword evidence="6" id="KW-1185">Reference proteome</keyword>
<organism evidence="5 6">
    <name type="scientific">Apostasia shenzhenica</name>
    <dbReference type="NCBI Taxonomy" id="1088818"/>
    <lineage>
        <taxon>Eukaryota</taxon>
        <taxon>Viridiplantae</taxon>
        <taxon>Streptophyta</taxon>
        <taxon>Embryophyta</taxon>
        <taxon>Tracheophyta</taxon>
        <taxon>Spermatophyta</taxon>
        <taxon>Magnoliopsida</taxon>
        <taxon>Liliopsida</taxon>
        <taxon>Asparagales</taxon>
        <taxon>Orchidaceae</taxon>
        <taxon>Apostasioideae</taxon>
        <taxon>Apostasia</taxon>
    </lineage>
</organism>
<dbReference type="SUPFAM" id="SSF47473">
    <property type="entry name" value="EF-hand"/>
    <property type="match status" value="1"/>
</dbReference>
<feature type="domain" description="EF-hand" evidence="4">
    <location>
        <begin position="78"/>
        <end position="113"/>
    </location>
</feature>